<gene>
    <name evidence="3" type="ORF">GCM10009765_21640</name>
</gene>
<reference evidence="3 4" key="1">
    <citation type="journal article" date="2019" name="Int. J. Syst. Evol. Microbiol.">
        <title>The Global Catalogue of Microorganisms (GCM) 10K type strain sequencing project: providing services to taxonomists for standard genome sequencing and annotation.</title>
        <authorList>
            <consortium name="The Broad Institute Genomics Platform"/>
            <consortium name="The Broad Institute Genome Sequencing Center for Infectious Disease"/>
            <person name="Wu L."/>
            <person name="Ma J."/>
        </authorList>
    </citation>
    <scope>NUCLEOTIDE SEQUENCE [LARGE SCALE GENOMIC DNA]</scope>
    <source>
        <strain evidence="3 4">JCM 14718</strain>
    </source>
</reference>
<dbReference type="Gene3D" id="3.40.50.300">
    <property type="entry name" value="P-loop containing nucleotide triphosphate hydrolases"/>
    <property type="match status" value="1"/>
</dbReference>
<feature type="transmembrane region" description="Helical" evidence="2">
    <location>
        <begin position="576"/>
        <end position="597"/>
    </location>
</feature>
<dbReference type="EMBL" id="BAAANY010000008">
    <property type="protein sequence ID" value="GAA1671919.1"/>
    <property type="molecule type" value="Genomic_DNA"/>
</dbReference>
<feature type="transmembrane region" description="Helical" evidence="2">
    <location>
        <begin position="506"/>
        <end position="529"/>
    </location>
</feature>
<dbReference type="InterPro" id="IPR027417">
    <property type="entry name" value="P-loop_NTPase"/>
</dbReference>
<evidence type="ECO:0000256" key="2">
    <source>
        <dbReference type="SAM" id="Phobius"/>
    </source>
</evidence>
<name>A0ABN2GIR0_9ACTN</name>
<evidence type="ECO:0000256" key="1">
    <source>
        <dbReference type="SAM" id="MobiDB-lite"/>
    </source>
</evidence>
<feature type="transmembrane region" description="Helical" evidence="2">
    <location>
        <begin position="722"/>
        <end position="744"/>
    </location>
</feature>
<keyword evidence="2" id="KW-0812">Transmembrane</keyword>
<sequence>MEFYDQIHRENQLRSLTEITARGNQSPMALGLGTTAVNDILTGKRQPVDEKQAAALARALGGGTDEAEHVEKLFRSARLDKYKRPAKTREPGGPGTAELDATGLDGTGLNRTGLDRTGLDRTGLDRTGLDAIANLLADAMRKQWLTAAHDRGLLLPAPLPVRWRRSTEPVAGAVSQATQFRDDGSSFDPLPGFTRVTAHRLREGGRDGLLNVYGGLASGRLIIAGGPGAGKSSAAVHLLLDALGHRGRLMDHERTKVPVPVLFTLGDWDPMATPVVDWLSEKLGEIPLLRGRRGHRLGRELLDQGRISVFLDGLDEMPEPARFRALQALSKDATTFRLVLLSRTEELADAAGQHPLIGAAAVELRPLDAKATAEYLLRPVTDPVPQPWLALTKTLTSQPDSPLAGALTSPLDVTLLRDIYTPGLAVPGLGNVDELLDTDRFPDATSITRHLRDYTVPAAYAPRPGQRTPYAEGTPHRTLALIARRLGSRDLAWWTIATWLPGPLRIVISCVAGMVVAGSCYGLASLAVSGGRTWPLVWLEIAFWFALILGMPASLAVTLAFTLTAGRKDAGPPYRALVRMCVMVVFGAALSLLPGVILGGWSLSLSTFGFAFAVVYGISARTRGAAMLKSLSIRAGLGSARRLGSALLLGLLFGAADGLFGLLAYLIQGGGVVPAVEYGITGVVACLLIITPTAWLTGAFTDGPTSGRTDSADPVRAWRDDFRLWLVVGVAIGVASGINGWLVYDTPVYGLAGGGPGSRLADALAGGLALGITSGLILSRAWLTTVTQIWLTLRHRTPLRLGRFLDDCRRRHLLRTVGPIYQFRHAELQDHLRERP</sequence>
<feature type="transmembrane region" description="Helical" evidence="2">
    <location>
        <begin position="679"/>
        <end position="701"/>
    </location>
</feature>
<feature type="transmembrane region" description="Helical" evidence="2">
    <location>
        <begin position="603"/>
        <end position="622"/>
    </location>
</feature>
<comment type="caution">
    <text evidence="3">The sequence shown here is derived from an EMBL/GenBank/DDBJ whole genome shotgun (WGS) entry which is preliminary data.</text>
</comment>
<dbReference type="RefSeq" id="WP_344309460.1">
    <property type="nucleotide sequence ID" value="NZ_BAAANY010000008.1"/>
</dbReference>
<evidence type="ECO:0000313" key="3">
    <source>
        <dbReference type="EMBL" id="GAA1671919.1"/>
    </source>
</evidence>
<organism evidence="3 4">
    <name type="scientific">Fodinicola feengrottensis</name>
    <dbReference type="NCBI Taxonomy" id="435914"/>
    <lineage>
        <taxon>Bacteria</taxon>
        <taxon>Bacillati</taxon>
        <taxon>Actinomycetota</taxon>
        <taxon>Actinomycetes</taxon>
        <taxon>Mycobacteriales</taxon>
        <taxon>Fodinicola</taxon>
    </lineage>
</organism>
<evidence type="ECO:0000313" key="4">
    <source>
        <dbReference type="Proteomes" id="UP001500618"/>
    </source>
</evidence>
<dbReference type="Proteomes" id="UP001500618">
    <property type="component" value="Unassembled WGS sequence"/>
</dbReference>
<protein>
    <submittedName>
        <fullName evidence="3">NACHT domain-containing protein</fullName>
    </submittedName>
</protein>
<keyword evidence="4" id="KW-1185">Reference proteome</keyword>
<feature type="region of interest" description="Disordered" evidence="1">
    <location>
        <begin position="82"/>
        <end position="113"/>
    </location>
</feature>
<keyword evidence="2" id="KW-1133">Transmembrane helix</keyword>
<accession>A0ABN2GIR0</accession>
<feature type="transmembrane region" description="Helical" evidence="2">
    <location>
        <begin position="764"/>
        <end position="793"/>
    </location>
</feature>
<keyword evidence="2" id="KW-0472">Membrane</keyword>
<proteinExistence type="predicted"/>
<feature type="transmembrane region" description="Helical" evidence="2">
    <location>
        <begin position="541"/>
        <end position="564"/>
    </location>
</feature>
<feature type="transmembrane region" description="Helical" evidence="2">
    <location>
        <begin position="643"/>
        <end position="667"/>
    </location>
</feature>